<dbReference type="InterPro" id="IPR014729">
    <property type="entry name" value="Rossmann-like_a/b/a_fold"/>
</dbReference>
<protein>
    <recommendedName>
        <fullName evidence="8">Methionine--tRNA ligase, mitochondrial</fullName>
        <ecNumber evidence="2">6.1.1.10</ecNumber>
    </recommendedName>
    <alternativeName>
        <fullName evidence="9">Methionyl-tRNA synthetase</fullName>
    </alternativeName>
</protein>
<evidence type="ECO:0000256" key="10">
    <source>
        <dbReference type="RuleBase" id="RU363039"/>
    </source>
</evidence>
<evidence type="ECO:0000256" key="8">
    <source>
        <dbReference type="ARBA" id="ARBA00026124"/>
    </source>
</evidence>
<accession>A0A316VPR2</accession>
<keyword evidence="5 10" id="KW-0067">ATP-binding</keyword>
<dbReference type="Pfam" id="PF09334">
    <property type="entry name" value="tRNA-synt_1g"/>
    <property type="match status" value="2"/>
</dbReference>
<keyword evidence="7 10" id="KW-0030">Aminoacyl-tRNA synthetase</keyword>
<dbReference type="SUPFAM" id="SSF52374">
    <property type="entry name" value="Nucleotidylyl transferase"/>
    <property type="match status" value="2"/>
</dbReference>
<dbReference type="SUPFAM" id="SSF47323">
    <property type="entry name" value="Anticodon-binding domain of a subclass of class I aminoacyl-tRNA synthetases"/>
    <property type="match status" value="1"/>
</dbReference>
<dbReference type="InterPro" id="IPR015413">
    <property type="entry name" value="Methionyl/Leucyl_tRNA_Synth"/>
</dbReference>
<dbReference type="InterPro" id="IPR033911">
    <property type="entry name" value="MetRS_core"/>
</dbReference>
<dbReference type="InterPro" id="IPR009080">
    <property type="entry name" value="tRNAsynth_Ia_anticodon-bd"/>
</dbReference>
<dbReference type="GO" id="GO:0006431">
    <property type="term" value="P:methionyl-tRNA aminoacylation"/>
    <property type="evidence" value="ECO:0007669"/>
    <property type="project" value="InterPro"/>
</dbReference>
<feature type="domain" description="Methionyl/Leucyl tRNA synthetase" evidence="12">
    <location>
        <begin position="5"/>
        <end position="42"/>
    </location>
</feature>
<dbReference type="FunCoup" id="A0A316VPR2">
    <property type="interactions" value="214"/>
</dbReference>
<evidence type="ECO:0000256" key="4">
    <source>
        <dbReference type="ARBA" id="ARBA00022741"/>
    </source>
</evidence>
<dbReference type="EC" id="6.1.1.10" evidence="2"/>
<dbReference type="GO" id="GO:0004825">
    <property type="term" value="F:methionine-tRNA ligase activity"/>
    <property type="evidence" value="ECO:0007669"/>
    <property type="project" value="UniProtKB-EC"/>
</dbReference>
<dbReference type="GO" id="GO:0005524">
    <property type="term" value="F:ATP binding"/>
    <property type="evidence" value="ECO:0007669"/>
    <property type="project" value="UniProtKB-KW"/>
</dbReference>
<name>A0A316VPR2_9BASI</name>
<dbReference type="PRINTS" id="PR01041">
    <property type="entry name" value="TRNASYNTHMET"/>
</dbReference>
<sequence>MQKPYYITTPIFYVNASPHIGHLHSMILADVCARWAAYKRGDVHAGGLELNDPADQSGTSAPVARDSRAEGTRSNALLATGTDEHGQKVQRAASQRGEHPKQMCDQVSGTFRSLASAAGLMQHTFIRTTDEKHVKAVQHLWRRLDAAGHIYKGSHQGWYAISDEAFYTDSQIRKVQSGSGEEYHESIETGQRVEWHSESNYKFRLSTFKEPLIHWIEENPQCILPSARRDQVLNELKEVGLEDLSVSRPRNRLEWGIQVPDDPEHTIYVWIDALTNYLTVAGYPWDDGHVPTSSAWPADAHILGKDIIRFHAIYWPAMLLAASLPLPEKIVTHGHWTSSNKKMSKSLGNVQDPFESLILFGRDEIRWFLLRIGGRLDGDSDWSPGKPEEYIRKFLAGQIGNLALRLRSPKLLSDALGADSASKAQHAPSQEGEQGEAKLVLRKDGSDGAKEGVRVHESAEDLLAKIAALPGEMHAWDERWPASLWVEAIKSDANAFMTNSAPWSKTLMPAERRMILYALHETIRVVSALLKPFMPGKMSQL</sequence>
<evidence type="ECO:0000259" key="12">
    <source>
        <dbReference type="Pfam" id="PF09334"/>
    </source>
</evidence>
<evidence type="ECO:0000313" key="14">
    <source>
        <dbReference type="Proteomes" id="UP000245783"/>
    </source>
</evidence>
<reference evidence="13 14" key="1">
    <citation type="journal article" date="2018" name="Mol. Biol. Evol.">
        <title>Broad Genomic Sampling Reveals a Smut Pathogenic Ancestry of the Fungal Clade Ustilaginomycotina.</title>
        <authorList>
            <person name="Kijpornyongpan T."/>
            <person name="Mondo S.J."/>
            <person name="Barry K."/>
            <person name="Sandor L."/>
            <person name="Lee J."/>
            <person name="Lipzen A."/>
            <person name="Pangilinan J."/>
            <person name="LaButti K."/>
            <person name="Hainaut M."/>
            <person name="Henrissat B."/>
            <person name="Grigoriev I.V."/>
            <person name="Spatafora J.W."/>
            <person name="Aime M.C."/>
        </authorList>
    </citation>
    <scope>NUCLEOTIDE SEQUENCE [LARGE SCALE GENOMIC DNA]</scope>
    <source>
        <strain evidence="13 14">MCA 4658</strain>
    </source>
</reference>
<evidence type="ECO:0000256" key="7">
    <source>
        <dbReference type="ARBA" id="ARBA00023146"/>
    </source>
</evidence>
<evidence type="ECO:0000256" key="2">
    <source>
        <dbReference type="ARBA" id="ARBA00012838"/>
    </source>
</evidence>
<feature type="domain" description="Methionyl/Leucyl tRNA synthetase" evidence="12">
    <location>
        <begin position="63"/>
        <end position="405"/>
    </location>
</feature>
<dbReference type="FunFam" id="2.170.220.10:FF:000002">
    <property type="entry name" value="Methionine--tRNA ligase"/>
    <property type="match status" value="1"/>
</dbReference>
<feature type="region of interest" description="Disordered" evidence="11">
    <location>
        <begin position="49"/>
        <end position="72"/>
    </location>
</feature>
<keyword evidence="14" id="KW-1185">Reference proteome</keyword>
<dbReference type="PANTHER" id="PTHR43326:SF1">
    <property type="entry name" value="METHIONINE--TRNA LIGASE, MITOCHONDRIAL"/>
    <property type="match status" value="1"/>
</dbReference>
<evidence type="ECO:0000256" key="3">
    <source>
        <dbReference type="ARBA" id="ARBA00022598"/>
    </source>
</evidence>
<dbReference type="InParanoid" id="A0A316VPR2"/>
<dbReference type="Gene3D" id="2.170.220.10">
    <property type="match status" value="1"/>
</dbReference>
<gene>
    <name evidence="13" type="ORF">IE81DRAFT_306777</name>
</gene>
<evidence type="ECO:0000256" key="11">
    <source>
        <dbReference type="SAM" id="MobiDB-lite"/>
    </source>
</evidence>
<feature type="region of interest" description="Disordered" evidence="11">
    <location>
        <begin position="417"/>
        <end position="443"/>
    </location>
</feature>
<dbReference type="Gene3D" id="1.10.730.10">
    <property type="entry name" value="Isoleucyl-tRNA Synthetase, Domain 1"/>
    <property type="match status" value="1"/>
</dbReference>
<dbReference type="EMBL" id="KZ819480">
    <property type="protein sequence ID" value="PWN39274.1"/>
    <property type="molecule type" value="Genomic_DNA"/>
</dbReference>
<evidence type="ECO:0000256" key="9">
    <source>
        <dbReference type="ARBA" id="ARBA00030904"/>
    </source>
</evidence>
<keyword evidence="4 10" id="KW-0547">Nucleotide-binding</keyword>
<dbReference type="OrthoDB" id="24670at2759"/>
<keyword evidence="6 10" id="KW-0648">Protein biosynthesis</keyword>
<evidence type="ECO:0000313" key="13">
    <source>
        <dbReference type="EMBL" id="PWN39274.1"/>
    </source>
</evidence>
<evidence type="ECO:0000256" key="5">
    <source>
        <dbReference type="ARBA" id="ARBA00022840"/>
    </source>
</evidence>
<dbReference type="STRING" id="1522189.A0A316VPR2"/>
<dbReference type="InterPro" id="IPR023457">
    <property type="entry name" value="Met-tRNA_synth_2"/>
</dbReference>
<evidence type="ECO:0000256" key="1">
    <source>
        <dbReference type="ARBA" id="ARBA00005594"/>
    </source>
</evidence>
<comment type="similarity">
    <text evidence="1 10">Belongs to the class-I aminoacyl-tRNA synthetase family.</text>
</comment>
<dbReference type="RefSeq" id="XP_025366434.1">
    <property type="nucleotide sequence ID" value="XM_025512349.1"/>
</dbReference>
<organism evidence="13 14">
    <name type="scientific">Ceraceosorus guamensis</name>
    <dbReference type="NCBI Taxonomy" id="1522189"/>
    <lineage>
        <taxon>Eukaryota</taxon>
        <taxon>Fungi</taxon>
        <taxon>Dikarya</taxon>
        <taxon>Basidiomycota</taxon>
        <taxon>Ustilaginomycotina</taxon>
        <taxon>Exobasidiomycetes</taxon>
        <taxon>Ceraceosorales</taxon>
        <taxon>Ceraceosoraceae</taxon>
        <taxon>Ceraceosorus</taxon>
    </lineage>
</organism>
<proteinExistence type="inferred from homology"/>
<evidence type="ECO:0000256" key="6">
    <source>
        <dbReference type="ARBA" id="ARBA00022917"/>
    </source>
</evidence>
<dbReference type="Proteomes" id="UP000245783">
    <property type="component" value="Unassembled WGS sequence"/>
</dbReference>
<keyword evidence="3 10" id="KW-0436">Ligase</keyword>
<feature type="non-terminal residue" evidence="13">
    <location>
        <position position="541"/>
    </location>
</feature>
<dbReference type="GeneID" id="37034219"/>
<dbReference type="Gene3D" id="3.40.50.620">
    <property type="entry name" value="HUPs"/>
    <property type="match status" value="2"/>
</dbReference>
<dbReference type="AlphaFoldDB" id="A0A316VPR2"/>
<dbReference type="PANTHER" id="PTHR43326">
    <property type="entry name" value="METHIONYL-TRNA SYNTHETASE"/>
    <property type="match status" value="1"/>
</dbReference>
<dbReference type="CDD" id="cd00814">
    <property type="entry name" value="MetRS_core"/>
    <property type="match status" value="1"/>
</dbReference>